<evidence type="ECO:0000256" key="5">
    <source>
        <dbReference type="ARBA" id="ARBA00022692"/>
    </source>
</evidence>
<dbReference type="RefSeq" id="WP_008090323.1">
    <property type="nucleotide sequence ID" value="NZ_AEUX02000007.1"/>
</dbReference>
<keyword evidence="3" id="KW-1003">Cell membrane</keyword>
<evidence type="ECO:0000256" key="6">
    <source>
        <dbReference type="ARBA" id="ARBA00022989"/>
    </source>
</evidence>
<evidence type="ECO:0000256" key="3">
    <source>
        <dbReference type="ARBA" id="ARBA00022475"/>
    </source>
</evidence>
<dbReference type="Pfam" id="PF07963">
    <property type="entry name" value="N_methyl"/>
    <property type="match status" value="1"/>
</dbReference>
<evidence type="ECO:0000256" key="4">
    <source>
        <dbReference type="ARBA" id="ARBA00022481"/>
    </source>
</evidence>
<comment type="similarity">
    <text evidence="9">Belongs to the ComGC family.</text>
</comment>
<dbReference type="PRINTS" id="PR00813">
    <property type="entry name" value="BCTERIALGSPG"/>
</dbReference>
<keyword evidence="4" id="KW-0488">Methylation</keyword>
<name>G5K4K9_9STRE</name>
<dbReference type="Proteomes" id="UP000003330">
    <property type="component" value="Unassembled WGS sequence"/>
</dbReference>
<sequence>MKNYLSRLKAPKVAAFTLLEMLIVLLIISVLMLLFVPNLSQQKEKVTDTGNAAVVKIVENQAELYELSHGAKPTLTQLTDEGSITAKQQKVYQEYYGKHKDETQKLSH</sequence>
<dbReference type="EMBL" id="AEUX02000007">
    <property type="protein sequence ID" value="EHI69252.1"/>
    <property type="molecule type" value="Genomic_DNA"/>
</dbReference>
<proteinExistence type="inferred from homology"/>
<dbReference type="PIRSF" id="PIRSF029928">
    <property type="entry name" value="Late_competence_ComGC"/>
    <property type="match status" value="1"/>
</dbReference>
<dbReference type="Gene3D" id="3.30.700.10">
    <property type="entry name" value="Glycoprotein, Type 4 Pilin"/>
    <property type="match status" value="1"/>
</dbReference>
<protein>
    <submittedName>
        <fullName evidence="11">Prepilin-type cleavage/methylation N-terminal domain protein</fullName>
    </submittedName>
</protein>
<evidence type="ECO:0000313" key="11">
    <source>
        <dbReference type="EMBL" id="EHI69252.1"/>
    </source>
</evidence>
<keyword evidence="5 10" id="KW-0812">Transmembrane</keyword>
<dbReference type="InterPro" id="IPR012902">
    <property type="entry name" value="N_methyl_site"/>
</dbReference>
<dbReference type="GO" id="GO:0015627">
    <property type="term" value="C:type II protein secretion system complex"/>
    <property type="evidence" value="ECO:0007669"/>
    <property type="project" value="InterPro"/>
</dbReference>
<dbReference type="eggNOG" id="COG4537">
    <property type="taxonomic scope" value="Bacteria"/>
</dbReference>
<dbReference type="AlphaFoldDB" id="G5K4K9"/>
<feature type="transmembrane region" description="Helical" evidence="10">
    <location>
        <begin position="13"/>
        <end position="36"/>
    </location>
</feature>
<comment type="caution">
    <text evidence="11">The sequence shown here is derived from an EMBL/GenBank/DDBJ whole genome shotgun (WGS) entry which is preliminary data.</text>
</comment>
<keyword evidence="6 10" id="KW-1133">Transmembrane helix</keyword>
<dbReference type="STRING" id="764299.STRIC_1746"/>
<dbReference type="GO" id="GO:0015628">
    <property type="term" value="P:protein secretion by the type II secretion system"/>
    <property type="evidence" value="ECO:0007669"/>
    <property type="project" value="InterPro"/>
</dbReference>
<reference evidence="11 12" key="1">
    <citation type="journal article" date="2014" name="Int. J. Syst. Evol. Microbiol.">
        <title>Phylogenomics and the dynamic genome evolution of the genus Streptococcus.</title>
        <authorList>
            <consortium name="The Broad Institute Genome Sequencing Platform"/>
            <person name="Richards V.P."/>
            <person name="Palmer S.R."/>
            <person name="Pavinski Bitar P.D."/>
            <person name="Qin X."/>
            <person name="Weinstock G.M."/>
            <person name="Highlander S.K."/>
            <person name="Town C.D."/>
            <person name="Burne R.A."/>
            <person name="Stanhope M.J."/>
        </authorList>
    </citation>
    <scope>NUCLEOTIDE SEQUENCE [LARGE SCALE GENOMIC DNA]</scope>
    <source>
        <strain evidence="11 12">707-05</strain>
    </source>
</reference>
<dbReference type="InterPro" id="IPR045584">
    <property type="entry name" value="Pilin-like"/>
</dbReference>
<keyword evidence="8" id="KW-0178">Competence</keyword>
<evidence type="ECO:0000256" key="9">
    <source>
        <dbReference type="ARBA" id="ARBA00043982"/>
    </source>
</evidence>
<dbReference type="SUPFAM" id="SSF54523">
    <property type="entry name" value="Pili subunits"/>
    <property type="match status" value="1"/>
</dbReference>
<dbReference type="NCBIfam" id="TIGR02532">
    <property type="entry name" value="IV_pilin_GFxxxE"/>
    <property type="match status" value="1"/>
</dbReference>
<evidence type="ECO:0000313" key="12">
    <source>
        <dbReference type="Proteomes" id="UP000003330"/>
    </source>
</evidence>
<organism evidence="11 12">
    <name type="scientific">Streptococcus ictaluri 707-05</name>
    <dbReference type="NCBI Taxonomy" id="764299"/>
    <lineage>
        <taxon>Bacteria</taxon>
        <taxon>Bacillati</taxon>
        <taxon>Bacillota</taxon>
        <taxon>Bacilli</taxon>
        <taxon>Lactobacillales</taxon>
        <taxon>Streptococcaceae</taxon>
        <taxon>Streptococcus</taxon>
    </lineage>
</organism>
<dbReference type="OrthoDB" id="2232493at2"/>
<evidence type="ECO:0000256" key="2">
    <source>
        <dbReference type="ARBA" id="ARBA00004241"/>
    </source>
</evidence>
<evidence type="ECO:0000256" key="8">
    <source>
        <dbReference type="ARBA" id="ARBA00023287"/>
    </source>
</evidence>
<keyword evidence="7 10" id="KW-0472">Membrane</keyword>
<dbReference type="InterPro" id="IPR016940">
    <property type="entry name" value="ComGC"/>
</dbReference>
<dbReference type="GO" id="GO:0005886">
    <property type="term" value="C:plasma membrane"/>
    <property type="evidence" value="ECO:0007669"/>
    <property type="project" value="UniProtKB-SubCell"/>
</dbReference>
<evidence type="ECO:0000256" key="10">
    <source>
        <dbReference type="SAM" id="Phobius"/>
    </source>
</evidence>
<keyword evidence="12" id="KW-1185">Reference proteome</keyword>
<dbReference type="GO" id="GO:0030420">
    <property type="term" value="P:establishment of competence for transformation"/>
    <property type="evidence" value="ECO:0007669"/>
    <property type="project" value="UniProtKB-KW"/>
</dbReference>
<dbReference type="GO" id="GO:0009986">
    <property type="term" value="C:cell surface"/>
    <property type="evidence" value="ECO:0007669"/>
    <property type="project" value="UniProtKB-SubCell"/>
</dbReference>
<evidence type="ECO:0000256" key="1">
    <source>
        <dbReference type="ARBA" id="ARBA00004162"/>
    </source>
</evidence>
<evidence type="ECO:0000256" key="7">
    <source>
        <dbReference type="ARBA" id="ARBA00023136"/>
    </source>
</evidence>
<accession>G5K4K9</accession>
<comment type="subcellular location">
    <subcellularLocation>
        <location evidence="1">Cell membrane</location>
        <topology evidence="1">Single-pass membrane protein</topology>
    </subcellularLocation>
    <subcellularLocation>
        <location evidence="2">Cell surface</location>
    </subcellularLocation>
</comment>
<dbReference type="InterPro" id="IPR000983">
    <property type="entry name" value="Bac_GSPG_pilin"/>
</dbReference>
<dbReference type="NCBIfam" id="NF040999">
    <property type="entry name" value="pilin_ComGC"/>
    <property type="match status" value="1"/>
</dbReference>
<gene>
    <name evidence="11" type="ORF">STRIC_1746</name>
</gene>